<dbReference type="PROSITE" id="PS51184">
    <property type="entry name" value="JMJC"/>
    <property type="match status" value="1"/>
</dbReference>
<feature type="domain" description="JmjC" evidence="2">
    <location>
        <begin position="315"/>
        <end position="481"/>
    </location>
</feature>
<accession>A0A9P5D9U0</accession>
<dbReference type="Gene3D" id="2.60.120.650">
    <property type="entry name" value="Cupin"/>
    <property type="match status" value="1"/>
</dbReference>
<dbReference type="InterPro" id="IPR003347">
    <property type="entry name" value="JmjC_dom"/>
</dbReference>
<dbReference type="SMART" id="SM00558">
    <property type="entry name" value="JmjC"/>
    <property type="match status" value="1"/>
</dbReference>
<proteinExistence type="predicted"/>
<dbReference type="EMBL" id="JAANYQ010000001">
    <property type="protein sequence ID" value="KAF4126874.1"/>
    <property type="molecule type" value="Genomic_DNA"/>
</dbReference>
<dbReference type="PANTHER" id="PTHR12461:SF101">
    <property type="entry name" value="TRNA WYBUTOSINE-SYNTHESIZING PROTEIN 4"/>
    <property type="match status" value="1"/>
</dbReference>
<dbReference type="OrthoDB" id="47172at2759"/>
<dbReference type="SUPFAM" id="SSF51197">
    <property type="entry name" value="Clavaminate synthase-like"/>
    <property type="match status" value="1"/>
</dbReference>
<feature type="region of interest" description="Disordered" evidence="1">
    <location>
        <begin position="171"/>
        <end position="201"/>
    </location>
</feature>
<dbReference type="GeneID" id="55966841"/>
<dbReference type="PANTHER" id="PTHR12461">
    <property type="entry name" value="HYPOXIA-INDUCIBLE FACTOR 1 ALPHA INHIBITOR-RELATED"/>
    <property type="match status" value="1"/>
</dbReference>
<sequence length="481" mass="53652">METRRDELLRRYHGAASDISVGFPTVEGPTAAAKGPAGRKTGSAALKGVEDLVRRQAKKLLATPPPGETDALLRRLDDVASIAMTRFYAFRYDRVPDPWRRMYTDTLVLTSYVHLLRLSDTCQAADPWSPVTENLDRALITTGGQSASLGDGWIGDTMQLIEDVLLAEGGDRRPAKRQRKDGADDLFPADEPYGRPALSASHECPRHRGWTVDRFEAYMDAGGSGRPKPLVLTDVTTHWPALTDRPWRSREYLLSRTLGGRRLVPVEVGRSYVDADWGQELTSFGSFLDRYVLSSDDAGSRRQAVGYLAQHNLFRQIPRLRNDILIPDLCWADVPRHPGGPARDQPPVGSPRLNAWFGPARTITPLHTDGYHNLLCQVVGTKYVRLYPPEATPTMRPRPTEQGVDMSNTSAVDLGIVEGWDEPGDDDGDDDDALESMRSELRGVEYRECILGPGDTLLIPMGWWHYVRSLSVSFSVSFWWN</sequence>
<dbReference type="Pfam" id="PF13621">
    <property type="entry name" value="Cupin_8"/>
    <property type="match status" value="1"/>
</dbReference>
<comment type="caution">
    <text evidence="3">The sequence shown here is derived from an EMBL/GenBank/DDBJ whole genome shotgun (WGS) entry which is preliminary data.</text>
</comment>
<dbReference type="Proteomes" id="UP000749293">
    <property type="component" value="Unassembled WGS sequence"/>
</dbReference>
<gene>
    <name evidence="3" type="ORF">GMORB2_0611</name>
</gene>
<organism evidence="3 4">
    <name type="scientific">Geosmithia morbida</name>
    <dbReference type="NCBI Taxonomy" id="1094350"/>
    <lineage>
        <taxon>Eukaryota</taxon>
        <taxon>Fungi</taxon>
        <taxon>Dikarya</taxon>
        <taxon>Ascomycota</taxon>
        <taxon>Pezizomycotina</taxon>
        <taxon>Sordariomycetes</taxon>
        <taxon>Hypocreomycetidae</taxon>
        <taxon>Hypocreales</taxon>
        <taxon>Bionectriaceae</taxon>
        <taxon>Geosmithia</taxon>
    </lineage>
</organism>
<evidence type="ECO:0000256" key="1">
    <source>
        <dbReference type="SAM" id="MobiDB-lite"/>
    </source>
</evidence>
<dbReference type="RefSeq" id="XP_035325526.1">
    <property type="nucleotide sequence ID" value="XM_035462596.1"/>
</dbReference>
<dbReference type="InterPro" id="IPR041667">
    <property type="entry name" value="Cupin_8"/>
</dbReference>
<evidence type="ECO:0000313" key="4">
    <source>
        <dbReference type="Proteomes" id="UP000749293"/>
    </source>
</evidence>
<keyword evidence="4" id="KW-1185">Reference proteome</keyword>
<evidence type="ECO:0000313" key="3">
    <source>
        <dbReference type="EMBL" id="KAF4126874.1"/>
    </source>
</evidence>
<dbReference type="AlphaFoldDB" id="A0A9P5D9U0"/>
<evidence type="ECO:0000259" key="2">
    <source>
        <dbReference type="PROSITE" id="PS51184"/>
    </source>
</evidence>
<name>A0A9P5D9U0_9HYPO</name>
<reference evidence="3" key="1">
    <citation type="submission" date="2020-03" db="EMBL/GenBank/DDBJ databases">
        <title>Site-based positive gene gene selection in Geosmithia morbida across the United States reveals a broad range of putative effectors and factors for local host and environmental adapation.</title>
        <authorList>
            <person name="Onufrak A."/>
            <person name="Murdoch R.W."/>
            <person name="Gazis R."/>
            <person name="Huff M."/>
            <person name="Staton M."/>
            <person name="Klingeman W."/>
            <person name="Hadziabdic D."/>
        </authorList>
    </citation>
    <scope>NUCLEOTIDE SEQUENCE</scope>
    <source>
        <strain evidence="3">1262</strain>
    </source>
</reference>
<protein>
    <submittedName>
        <fullName evidence="3">Lysine-specific demethylase 8</fullName>
    </submittedName>
</protein>